<evidence type="ECO:0000256" key="1">
    <source>
        <dbReference type="SAM" id="MobiDB-lite"/>
    </source>
</evidence>
<feature type="compositionally biased region" description="Low complexity" evidence="1">
    <location>
        <begin position="106"/>
        <end position="116"/>
    </location>
</feature>
<evidence type="ECO:0000313" key="3">
    <source>
        <dbReference type="Proteomes" id="UP000284842"/>
    </source>
</evidence>
<feature type="region of interest" description="Disordered" evidence="1">
    <location>
        <begin position="319"/>
        <end position="447"/>
    </location>
</feature>
<keyword evidence="3" id="KW-1185">Reference proteome</keyword>
<feature type="region of interest" description="Disordered" evidence="1">
    <location>
        <begin position="142"/>
        <end position="284"/>
    </location>
</feature>
<sequence length="447" mass="50382">MYSRPRDLLHHAHGYMRHGYATSEFPSLSERPTNTVSTTRTKEALERDIQQNYFVNRTARRPSLPSYFTNQFPRMYQRDSTPYSYQPLTMTTPGYSGSVARRDSVSSGSPYSGPYSIYRRTHHMQSPHHHQNRRYAYPAYQDDGHLPERRHPIRPRHRHHNSLDSGWPNLQRANTLPSPGLGPQHHDASLSFSHPPSYPQRGVHNHGRPGPYTTRGPSESSSHSVRTGEYHNYDYDSAGIPPEPVYPDSERPGFLDEGSLSMTRSPSASSSSDSALTDLLPGAPSFHPAEMQLVKYDPQARGQPEGFEAVEGGIHRDYPEEISVGGTDGLTEWSGAGTKGSETNETLSVRSSQDIYSDTSAGSLETEGYEESFDSRSAYENYRGGDDDDFESDEEYMSDGIASDEGDYYWSDDERDLGDWEDSVYEEGTLDEESFDEDELGERFGRL</sequence>
<gene>
    <name evidence="2" type="ORF">CVT24_007134</name>
</gene>
<comment type="caution">
    <text evidence="2">The sequence shown here is derived from an EMBL/GenBank/DDBJ whole genome shotgun (WGS) entry which is preliminary data.</text>
</comment>
<feature type="compositionally biased region" description="Polar residues" evidence="1">
    <location>
        <begin position="215"/>
        <end position="225"/>
    </location>
</feature>
<feature type="compositionally biased region" description="Low complexity" evidence="1">
    <location>
        <begin position="259"/>
        <end position="281"/>
    </location>
</feature>
<dbReference type="Proteomes" id="UP000284842">
    <property type="component" value="Unassembled WGS sequence"/>
</dbReference>
<dbReference type="OrthoDB" id="3061594at2759"/>
<feature type="compositionally biased region" description="Polar residues" evidence="1">
    <location>
        <begin position="340"/>
        <end position="363"/>
    </location>
</feature>
<protein>
    <submittedName>
        <fullName evidence="2">Uncharacterized protein</fullName>
    </submittedName>
</protein>
<feature type="region of interest" description="Disordered" evidence="1">
    <location>
        <begin position="94"/>
        <end position="117"/>
    </location>
</feature>
<name>A0A409YNZ4_9AGAR</name>
<organism evidence="2 3">
    <name type="scientific">Panaeolus cyanescens</name>
    <dbReference type="NCBI Taxonomy" id="181874"/>
    <lineage>
        <taxon>Eukaryota</taxon>
        <taxon>Fungi</taxon>
        <taxon>Dikarya</taxon>
        <taxon>Basidiomycota</taxon>
        <taxon>Agaricomycotina</taxon>
        <taxon>Agaricomycetes</taxon>
        <taxon>Agaricomycetidae</taxon>
        <taxon>Agaricales</taxon>
        <taxon>Agaricineae</taxon>
        <taxon>Galeropsidaceae</taxon>
        <taxon>Panaeolus</taxon>
    </lineage>
</organism>
<feature type="compositionally biased region" description="Acidic residues" evidence="1">
    <location>
        <begin position="386"/>
        <end position="440"/>
    </location>
</feature>
<dbReference type="InParanoid" id="A0A409YNZ4"/>
<dbReference type="EMBL" id="NHTK01000895">
    <property type="protein sequence ID" value="PPR04755.1"/>
    <property type="molecule type" value="Genomic_DNA"/>
</dbReference>
<reference evidence="2 3" key="1">
    <citation type="journal article" date="2018" name="Evol. Lett.">
        <title>Horizontal gene cluster transfer increased hallucinogenic mushroom diversity.</title>
        <authorList>
            <person name="Reynolds H.T."/>
            <person name="Vijayakumar V."/>
            <person name="Gluck-Thaler E."/>
            <person name="Korotkin H.B."/>
            <person name="Matheny P.B."/>
            <person name="Slot J.C."/>
        </authorList>
    </citation>
    <scope>NUCLEOTIDE SEQUENCE [LARGE SCALE GENOMIC DNA]</scope>
    <source>
        <strain evidence="2 3">2629</strain>
    </source>
</reference>
<accession>A0A409YNZ4</accession>
<dbReference type="AlphaFoldDB" id="A0A409YNZ4"/>
<evidence type="ECO:0000313" key="2">
    <source>
        <dbReference type="EMBL" id="PPR04755.1"/>
    </source>
</evidence>
<feature type="compositionally biased region" description="Basic residues" evidence="1">
    <location>
        <begin position="151"/>
        <end position="160"/>
    </location>
</feature>
<proteinExistence type="predicted"/>